<comment type="caution">
    <text evidence="2">The sequence shown here is derived from an EMBL/GenBank/DDBJ whole genome shotgun (WGS) entry which is preliminary data.</text>
</comment>
<accession>A0A9W8CP06</accession>
<dbReference type="Pfam" id="PF10433">
    <property type="entry name" value="Beta-prop_RSE1_1st"/>
    <property type="match status" value="1"/>
</dbReference>
<dbReference type="Gene3D" id="2.130.10.10">
    <property type="entry name" value="YVTN repeat-like/Quinoprotein amine dehydrogenase"/>
    <property type="match status" value="1"/>
</dbReference>
<dbReference type="AlphaFoldDB" id="A0A9W8CP06"/>
<gene>
    <name evidence="2" type="ORF">LPJ53_006123</name>
</gene>
<dbReference type="EMBL" id="JANBOJ010000517">
    <property type="protein sequence ID" value="KAJ1719036.1"/>
    <property type="molecule type" value="Genomic_DNA"/>
</dbReference>
<keyword evidence="3" id="KW-1185">Reference proteome</keyword>
<protein>
    <recommendedName>
        <fullName evidence="1">RSE1/DDB1/CPSF1 first beta-propeller domain-containing protein</fullName>
    </recommendedName>
</protein>
<reference evidence="2" key="1">
    <citation type="submission" date="2022-07" db="EMBL/GenBank/DDBJ databases">
        <title>Phylogenomic reconstructions and comparative analyses of Kickxellomycotina fungi.</title>
        <authorList>
            <person name="Reynolds N.K."/>
            <person name="Stajich J.E."/>
            <person name="Barry K."/>
            <person name="Grigoriev I.V."/>
            <person name="Crous P."/>
            <person name="Smith M.E."/>
        </authorList>
    </citation>
    <scope>NUCLEOTIDE SEQUENCE</scope>
    <source>
        <strain evidence="2">NBRC 32514</strain>
    </source>
</reference>
<feature type="domain" description="RSE1/DDB1/CPSF1 first beta-propeller" evidence="1">
    <location>
        <begin position="51"/>
        <end position="330"/>
    </location>
</feature>
<organism evidence="2 3">
    <name type="scientific">Coemansia erecta</name>
    <dbReference type="NCBI Taxonomy" id="147472"/>
    <lineage>
        <taxon>Eukaryota</taxon>
        <taxon>Fungi</taxon>
        <taxon>Fungi incertae sedis</taxon>
        <taxon>Zoopagomycota</taxon>
        <taxon>Kickxellomycotina</taxon>
        <taxon>Kickxellomycetes</taxon>
        <taxon>Kickxellales</taxon>
        <taxon>Kickxellaceae</taxon>
        <taxon>Coemansia</taxon>
    </lineage>
</organism>
<name>A0A9W8CP06_9FUNG</name>
<evidence type="ECO:0000313" key="2">
    <source>
        <dbReference type="EMBL" id="KAJ1719036.1"/>
    </source>
</evidence>
<dbReference type="InterPro" id="IPR015943">
    <property type="entry name" value="WD40/YVTN_repeat-like_dom_sf"/>
</dbReference>
<proteinExistence type="predicted"/>
<evidence type="ECO:0000259" key="1">
    <source>
        <dbReference type="Pfam" id="PF10433"/>
    </source>
</evidence>
<sequence>MSGIMLFNSAWDAAAHLQGTSPVRGYARESLSSGMARGAAVGYFRRALGFSGQDLIMAIGSRLSLFSLDTTGMRMTHVCSTPVFSHILGVECLRATANHTRHMSSRSGSDRNDQNDLCVVMEESGQLAVLSVERVGDRYRFRTVEQTQVLGDLVDQVESLMLHKVLVDPLARMVVPVPWTDHIEIIFVGQNYGGLGSIREGDRLYGPRVSIDIDGAICDAAILSPLQTELRRALLVAAVVERARNHVVLHLYESWALDSSDKPSVSLAAKLPLPYSMSLPMYIVPLPDHHECFLLITESEIAFVSAQQILSGDVNLYFQPVPRLANEVPDLVRAYCVAGTVEIARTHLFGESRRSSEPAIGGTQTAQNVYIATQSGALHCVRTTVRPFISITRVESRHGGGPVGSALPATAV</sequence>
<dbReference type="InterPro" id="IPR018846">
    <property type="entry name" value="Beta-prop_RSE1/DDB1/CPSF1_1st"/>
</dbReference>
<dbReference type="Proteomes" id="UP001149813">
    <property type="component" value="Unassembled WGS sequence"/>
</dbReference>
<feature type="non-terminal residue" evidence="2">
    <location>
        <position position="412"/>
    </location>
</feature>
<evidence type="ECO:0000313" key="3">
    <source>
        <dbReference type="Proteomes" id="UP001149813"/>
    </source>
</evidence>
<dbReference type="OrthoDB" id="20774at2759"/>